<dbReference type="EMBL" id="PQFF01000082">
    <property type="protein sequence ID" value="RHZ83979.1"/>
    <property type="molecule type" value="Genomic_DNA"/>
</dbReference>
<dbReference type="AlphaFoldDB" id="A0A397J6M4"/>
<evidence type="ECO:0000313" key="2">
    <source>
        <dbReference type="Proteomes" id="UP000266861"/>
    </source>
</evidence>
<reference evidence="1 2" key="1">
    <citation type="submission" date="2018-08" db="EMBL/GenBank/DDBJ databases">
        <title>Genome and evolution of the arbuscular mycorrhizal fungus Diversispora epigaea (formerly Glomus versiforme) and its bacterial endosymbionts.</title>
        <authorList>
            <person name="Sun X."/>
            <person name="Fei Z."/>
            <person name="Harrison M."/>
        </authorList>
    </citation>
    <scope>NUCLEOTIDE SEQUENCE [LARGE SCALE GENOMIC DNA]</scope>
    <source>
        <strain evidence="1 2">IT104</strain>
    </source>
</reference>
<accession>A0A397J6M4</accession>
<evidence type="ECO:0000313" key="1">
    <source>
        <dbReference type="EMBL" id="RHZ83979.1"/>
    </source>
</evidence>
<organism evidence="1 2">
    <name type="scientific">Diversispora epigaea</name>
    <dbReference type="NCBI Taxonomy" id="1348612"/>
    <lineage>
        <taxon>Eukaryota</taxon>
        <taxon>Fungi</taxon>
        <taxon>Fungi incertae sedis</taxon>
        <taxon>Mucoromycota</taxon>
        <taxon>Glomeromycotina</taxon>
        <taxon>Glomeromycetes</taxon>
        <taxon>Diversisporales</taxon>
        <taxon>Diversisporaceae</taxon>
        <taxon>Diversispora</taxon>
    </lineage>
</organism>
<comment type="caution">
    <text evidence="1">The sequence shown here is derived from an EMBL/GenBank/DDBJ whole genome shotgun (WGS) entry which is preliminary data.</text>
</comment>
<protein>
    <submittedName>
        <fullName evidence="1">Uncharacterized protein</fullName>
    </submittedName>
</protein>
<sequence length="96" mass="10496">MCSSRLSIDNGLGIGGTKFDGNNVKEGDNHLRRDGIYWNKNKFNNEETLFTDGDYDSDYDGDDGIVDEVDMVDIVDVVVDDDMVDVGDIAGVVDNG</sequence>
<keyword evidence="2" id="KW-1185">Reference proteome</keyword>
<gene>
    <name evidence="1" type="ORF">Glove_86g131</name>
</gene>
<dbReference type="Proteomes" id="UP000266861">
    <property type="component" value="Unassembled WGS sequence"/>
</dbReference>
<proteinExistence type="predicted"/>
<name>A0A397J6M4_9GLOM</name>